<gene>
    <name evidence="11" type="ORF">OE105_13230</name>
</gene>
<feature type="transmembrane region" description="Helical" evidence="8">
    <location>
        <begin position="30"/>
        <end position="50"/>
    </location>
</feature>
<dbReference type="InterPro" id="IPR004090">
    <property type="entry name" value="Chemotax_Me-accpt_rcpt"/>
</dbReference>
<keyword evidence="4 6" id="KW-0807">Transducer</keyword>
<keyword evidence="8" id="KW-0812">Transmembrane</keyword>
<evidence type="ECO:0000256" key="6">
    <source>
        <dbReference type="PROSITE-ProRule" id="PRU00284"/>
    </source>
</evidence>
<dbReference type="Gene3D" id="6.10.340.10">
    <property type="match status" value="1"/>
</dbReference>
<evidence type="ECO:0000256" key="5">
    <source>
        <dbReference type="ARBA" id="ARBA00029447"/>
    </source>
</evidence>
<evidence type="ECO:0000313" key="11">
    <source>
        <dbReference type="EMBL" id="WAA12469.1"/>
    </source>
</evidence>
<dbReference type="PRINTS" id="PR00260">
    <property type="entry name" value="CHEMTRNSDUCR"/>
</dbReference>
<accession>A0A9E8LZK0</accession>
<dbReference type="Gene3D" id="1.10.287.950">
    <property type="entry name" value="Methyl-accepting chemotaxis protein"/>
    <property type="match status" value="1"/>
</dbReference>
<dbReference type="PROSITE" id="PS50111">
    <property type="entry name" value="CHEMOTAXIS_TRANSDUC_2"/>
    <property type="match status" value="1"/>
</dbReference>
<evidence type="ECO:0000259" key="9">
    <source>
        <dbReference type="PROSITE" id="PS50111"/>
    </source>
</evidence>
<dbReference type="Pfam" id="PF00015">
    <property type="entry name" value="MCPsignal"/>
    <property type="match status" value="1"/>
</dbReference>
<dbReference type="InterPro" id="IPR024478">
    <property type="entry name" value="HlyB_4HB_MCP"/>
</dbReference>
<evidence type="ECO:0000256" key="7">
    <source>
        <dbReference type="SAM" id="Coils"/>
    </source>
</evidence>
<evidence type="ECO:0000256" key="3">
    <source>
        <dbReference type="ARBA" id="ARBA00023136"/>
    </source>
</evidence>
<dbReference type="GO" id="GO:0004888">
    <property type="term" value="F:transmembrane signaling receptor activity"/>
    <property type="evidence" value="ECO:0007669"/>
    <property type="project" value="InterPro"/>
</dbReference>
<proteinExistence type="inferred from homology"/>
<organism evidence="11 12">
    <name type="scientific">Fervidibacillus halotolerans</name>
    <dbReference type="NCBI Taxonomy" id="2980027"/>
    <lineage>
        <taxon>Bacteria</taxon>
        <taxon>Bacillati</taxon>
        <taxon>Bacillota</taxon>
        <taxon>Bacilli</taxon>
        <taxon>Bacillales</taxon>
        <taxon>Bacillaceae</taxon>
        <taxon>Fervidibacillus</taxon>
    </lineage>
</organism>
<evidence type="ECO:0000259" key="10">
    <source>
        <dbReference type="PROSITE" id="PS50885"/>
    </source>
</evidence>
<evidence type="ECO:0000256" key="1">
    <source>
        <dbReference type="ARBA" id="ARBA00004236"/>
    </source>
</evidence>
<feature type="domain" description="HAMP" evidence="10">
    <location>
        <begin position="230"/>
        <end position="282"/>
    </location>
</feature>
<sequence>MKKFQKKRKKDKDVFEDKGKNKNILRNIKVSTSLIFIILLTILSLAFLSYSSVKNMKTLSNNVNKLYNQNMTPSLELKRLETELNVIQVNMTELIYKNEYDENIEKRVNLKKEELAAIFDRYKSFDLTQKEKEIFGNIELDYDVYIRETEKIINKLKNGESIGKTDTYYFDIFTSRVQENINQLVENNERLADEAVKQANQLYEREKNIFLILASSISIILILFIYLIYLVLKRSITQVNNMLARLANYDFNITLNEDGKNEFAQMNRYFSEVINNIKGALTTVKNQSMEVQSHAQNMAAVSEQMSASSEQLTSTIQQVANGATTQAESLNEIVTSMAKLTETIDHVSKELEKVNTETENTKKKAHMGRQEMADLVQSIEEIKMAFQVVVEKVHDLSVSVKEIDGITEMIADISEQTNLLALNAAIEAARAGEHGRGFSVVAEEVRKLAEQSKQSTEKITELVSIISKDSEEVISTSTKVEHSVQEQLQSVERSVDSFGDILNSVEDIAPRMERAYLAMDEIVKSKDIVMERVENVNSVTEENSAATEEVAASSEELSASSEEVSHSAQSLNDIVSKLNSAVNRFKL</sequence>
<dbReference type="PANTHER" id="PTHR32089">
    <property type="entry name" value="METHYL-ACCEPTING CHEMOTAXIS PROTEIN MCPB"/>
    <property type="match status" value="1"/>
</dbReference>
<protein>
    <submittedName>
        <fullName evidence="11">Methyl-accepting chemotaxis protein</fullName>
    </submittedName>
</protein>
<keyword evidence="8" id="KW-1133">Transmembrane helix</keyword>
<dbReference type="Proteomes" id="UP001164726">
    <property type="component" value="Chromosome"/>
</dbReference>
<dbReference type="GO" id="GO:0006935">
    <property type="term" value="P:chemotaxis"/>
    <property type="evidence" value="ECO:0007669"/>
    <property type="project" value="InterPro"/>
</dbReference>
<dbReference type="InterPro" id="IPR003660">
    <property type="entry name" value="HAMP_dom"/>
</dbReference>
<dbReference type="GO" id="GO:0005886">
    <property type="term" value="C:plasma membrane"/>
    <property type="evidence" value="ECO:0007669"/>
    <property type="project" value="UniProtKB-SubCell"/>
</dbReference>
<feature type="coiled-coil region" evidence="7">
    <location>
        <begin position="174"/>
        <end position="205"/>
    </location>
</feature>
<dbReference type="Pfam" id="PF12729">
    <property type="entry name" value="4HB_MCP_1"/>
    <property type="match status" value="1"/>
</dbReference>
<feature type="coiled-coil region" evidence="7">
    <location>
        <begin position="337"/>
        <end position="364"/>
    </location>
</feature>
<dbReference type="PANTHER" id="PTHR32089:SF112">
    <property type="entry name" value="LYSOZYME-LIKE PROTEIN-RELATED"/>
    <property type="match status" value="1"/>
</dbReference>
<dbReference type="RefSeq" id="WP_275420605.1">
    <property type="nucleotide sequence ID" value="NZ_CP106877.1"/>
</dbReference>
<feature type="transmembrane region" description="Helical" evidence="8">
    <location>
        <begin position="209"/>
        <end position="232"/>
    </location>
</feature>
<dbReference type="InterPro" id="IPR004089">
    <property type="entry name" value="MCPsignal_dom"/>
</dbReference>
<dbReference type="SUPFAM" id="SSF58104">
    <property type="entry name" value="Methyl-accepting chemotaxis protein (MCP) signaling domain"/>
    <property type="match status" value="1"/>
</dbReference>
<dbReference type="EMBL" id="CP106877">
    <property type="protein sequence ID" value="WAA12469.1"/>
    <property type="molecule type" value="Genomic_DNA"/>
</dbReference>
<keyword evidence="2" id="KW-1003">Cell membrane</keyword>
<keyword evidence="7" id="KW-0175">Coiled coil</keyword>
<evidence type="ECO:0000256" key="8">
    <source>
        <dbReference type="SAM" id="Phobius"/>
    </source>
</evidence>
<comment type="subcellular location">
    <subcellularLocation>
        <location evidence="1">Cell membrane</location>
    </subcellularLocation>
</comment>
<feature type="domain" description="Methyl-accepting transducer" evidence="9">
    <location>
        <begin position="301"/>
        <end position="558"/>
    </location>
</feature>
<evidence type="ECO:0000313" key="12">
    <source>
        <dbReference type="Proteomes" id="UP001164726"/>
    </source>
</evidence>
<name>A0A9E8LZK0_9BACI</name>
<dbReference type="AlphaFoldDB" id="A0A9E8LZK0"/>
<evidence type="ECO:0000256" key="4">
    <source>
        <dbReference type="ARBA" id="ARBA00023224"/>
    </source>
</evidence>
<keyword evidence="12" id="KW-1185">Reference proteome</keyword>
<keyword evidence="3 8" id="KW-0472">Membrane</keyword>
<dbReference type="SMART" id="SM00283">
    <property type="entry name" value="MA"/>
    <property type="match status" value="1"/>
</dbReference>
<reference evidence="11" key="1">
    <citation type="submission" date="2022-09" db="EMBL/GenBank/DDBJ databases">
        <title>Complete Genomes of Fervidibacillus albus and Fervidibacillus halotolerans isolated from tidal flat sediments.</title>
        <authorList>
            <person name="Kwon K.K."/>
            <person name="Yang S.-H."/>
            <person name="Park M.J."/>
            <person name="Oh H.-M."/>
        </authorList>
    </citation>
    <scope>NUCLEOTIDE SEQUENCE</scope>
    <source>
        <strain evidence="11">MEBiC13594</strain>
    </source>
</reference>
<comment type="similarity">
    <text evidence="5">Belongs to the methyl-accepting chemotaxis (MCP) protein family.</text>
</comment>
<evidence type="ECO:0000256" key="2">
    <source>
        <dbReference type="ARBA" id="ARBA00022475"/>
    </source>
</evidence>
<dbReference type="KEGG" id="fhl:OE105_13230"/>
<dbReference type="GO" id="GO:0007165">
    <property type="term" value="P:signal transduction"/>
    <property type="evidence" value="ECO:0007669"/>
    <property type="project" value="UniProtKB-KW"/>
</dbReference>
<dbReference type="PROSITE" id="PS50885">
    <property type="entry name" value="HAMP"/>
    <property type="match status" value="1"/>
</dbReference>